<evidence type="ECO:0000313" key="2">
    <source>
        <dbReference type="Proteomes" id="UP000182373"/>
    </source>
</evidence>
<name>A0AAC9KE33_9PROT</name>
<dbReference type="Proteomes" id="UP000182373">
    <property type="component" value="Chromosome"/>
</dbReference>
<dbReference type="AlphaFoldDB" id="A0AAC9KE33"/>
<reference evidence="2" key="1">
    <citation type="submission" date="2016-11" db="EMBL/GenBank/DDBJ databases">
        <title>Comparative genomic and phenotypic analysis of Granulibacter bethesdensis clinical isolates from patients with chronic granulomatous disease.</title>
        <authorList>
            <person name="Zarember K.A."/>
            <person name="Porcella S.F."/>
            <person name="Chu J."/>
            <person name="Ding L."/>
            <person name="Dahlstrom E."/>
            <person name="Barbian K."/>
            <person name="Martens C."/>
            <person name="Sykora L."/>
            <person name="Kramer S."/>
            <person name="Pettinato A.M."/>
            <person name="Hong H."/>
            <person name="Wald G."/>
            <person name="Berg L.J."/>
            <person name="Rogge L.S."/>
            <person name="Greenberg D.E."/>
            <person name="Falcone E.L."/>
            <person name="Neves J.F."/>
            <person name="Simoes M.J."/>
            <person name="Casal M."/>
            <person name="Rodriguez-Lopez F.C."/>
            <person name="Zelazny A."/>
            <person name="Gallin J.I."/>
            <person name="Holland S.M."/>
        </authorList>
    </citation>
    <scope>NUCLEOTIDE SEQUENCE [LARGE SCALE GENOMIC DNA]</scope>
    <source>
        <strain evidence="2">NIH9.1</strain>
    </source>
</reference>
<evidence type="ECO:0000313" key="1">
    <source>
        <dbReference type="EMBL" id="APH55462.1"/>
    </source>
</evidence>
<proteinExistence type="predicted"/>
<organism evidence="1 2">
    <name type="scientific">Granulibacter bethesdensis</name>
    <dbReference type="NCBI Taxonomy" id="364410"/>
    <lineage>
        <taxon>Bacteria</taxon>
        <taxon>Pseudomonadati</taxon>
        <taxon>Pseudomonadota</taxon>
        <taxon>Alphaproteobacteria</taxon>
        <taxon>Acetobacterales</taxon>
        <taxon>Acetobacteraceae</taxon>
        <taxon>Granulibacter</taxon>
    </lineage>
</organism>
<dbReference type="EMBL" id="CP018191">
    <property type="protein sequence ID" value="APH55462.1"/>
    <property type="molecule type" value="Genomic_DNA"/>
</dbReference>
<gene>
    <name evidence="1" type="ORF">GbCGDNIH9_5044</name>
</gene>
<sequence length="58" mass="6878">MNGPGDQRAKSSSLILPSRLLHWRQNELFAVALHLGRDFFILPYKIFPKISLWYHNRK</sequence>
<protein>
    <submittedName>
        <fullName evidence="1">Uncharacterized protein</fullName>
    </submittedName>
</protein>
<accession>A0AAC9KE33</accession>